<dbReference type="InterPro" id="IPR013798">
    <property type="entry name" value="Indole-3-glycerol_P_synth_dom"/>
</dbReference>
<dbReference type="Gene3D" id="3.20.20.70">
    <property type="entry name" value="Aldolase class I"/>
    <property type="match status" value="1"/>
</dbReference>
<dbReference type="InterPro" id="IPR013785">
    <property type="entry name" value="Aldolase_TIM"/>
</dbReference>
<evidence type="ECO:0000256" key="7">
    <source>
        <dbReference type="ARBA" id="ARBA00023141"/>
    </source>
</evidence>
<dbReference type="EMBL" id="FORX01000003">
    <property type="protein sequence ID" value="SFJ41577.1"/>
    <property type="molecule type" value="Genomic_DNA"/>
</dbReference>
<dbReference type="PANTHER" id="PTHR22854">
    <property type="entry name" value="TRYPTOPHAN BIOSYNTHESIS PROTEIN"/>
    <property type="match status" value="1"/>
</dbReference>
<keyword evidence="11" id="KW-1185">Reference proteome</keyword>
<reference evidence="11" key="1">
    <citation type="submission" date="2016-10" db="EMBL/GenBank/DDBJ databases">
        <authorList>
            <person name="Varghese N."/>
            <person name="Submissions S."/>
        </authorList>
    </citation>
    <scope>NUCLEOTIDE SEQUENCE [LARGE SCALE GENOMIC DNA]</scope>
    <source>
        <strain evidence="11">DSM 5918</strain>
    </source>
</reference>
<dbReference type="CDD" id="cd00331">
    <property type="entry name" value="IGPS"/>
    <property type="match status" value="1"/>
</dbReference>
<gene>
    <name evidence="10" type="ORF">SAMN04488082_10337</name>
</gene>
<evidence type="ECO:0000256" key="4">
    <source>
        <dbReference type="ARBA" id="ARBA00022605"/>
    </source>
</evidence>
<evidence type="ECO:0000313" key="10">
    <source>
        <dbReference type="EMBL" id="SFJ41577.1"/>
    </source>
</evidence>
<dbReference type="GO" id="GO:0000162">
    <property type="term" value="P:L-tryptophan biosynthetic process"/>
    <property type="evidence" value="ECO:0007669"/>
    <property type="project" value="UniProtKB-UniPathway"/>
</dbReference>
<evidence type="ECO:0000256" key="3">
    <source>
        <dbReference type="ARBA" id="ARBA00012362"/>
    </source>
</evidence>
<keyword evidence="5" id="KW-0210">Decarboxylase</keyword>
<keyword evidence="7" id="KW-0057">Aromatic amino acid biosynthesis</keyword>
<dbReference type="InterPro" id="IPR011060">
    <property type="entry name" value="RibuloseP-bd_barrel"/>
</dbReference>
<dbReference type="OrthoDB" id="9804217at2"/>
<name>A0A1I3R8B0_9BACT</name>
<dbReference type="STRING" id="52560.SAMN04488082_10337"/>
<dbReference type="Proteomes" id="UP000198635">
    <property type="component" value="Unassembled WGS sequence"/>
</dbReference>
<comment type="pathway">
    <text evidence="2">Amino-acid biosynthesis; L-tryptophan biosynthesis; L-tryptophan from chorismate: step 4/5.</text>
</comment>
<evidence type="ECO:0000256" key="8">
    <source>
        <dbReference type="ARBA" id="ARBA00023239"/>
    </source>
</evidence>
<accession>A0A1I3R8B0</accession>
<dbReference type="GO" id="GO:0004640">
    <property type="term" value="F:phosphoribosylanthranilate isomerase activity"/>
    <property type="evidence" value="ECO:0007669"/>
    <property type="project" value="TreeGrafter"/>
</dbReference>
<dbReference type="EC" id="4.1.1.48" evidence="3"/>
<proteinExistence type="predicted"/>
<evidence type="ECO:0000259" key="9">
    <source>
        <dbReference type="Pfam" id="PF00218"/>
    </source>
</evidence>
<protein>
    <recommendedName>
        <fullName evidence="3">indole-3-glycerol-phosphate synthase</fullName>
        <ecNumber evidence="3">4.1.1.48</ecNumber>
    </recommendedName>
</protein>
<dbReference type="Pfam" id="PF00218">
    <property type="entry name" value="IGPS"/>
    <property type="match status" value="1"/>
</dbReference>
<comment type="catalytic activity">
    <reaction evidence="1">
        <text>1-(2-carboxyphenylamino)-1-deoxy-D-ribulose 5-phosphate + H(+) = (1S,2R)-1-C-(indol-3-yl)glycerol 3-phosphate + CO2 + H2O</text>
        <dbReference type="Rhea" id="RHEA:23476"/>
        <dbReference type="ChEBI" id="CHEBI:15377"/>
        <dbReference type="ChEBI" id="CHEBI:15378"/>
        <dbReference type="ChEBI" id="CHEBI:16526"/>
        <dbReference type="ChEBI" id="CHEBI:58613"/>
        <dbReference type="ChEBI" id="CHEBI:58866"/>
        <dbReference type="EC" id="4.1.1.48"/>
    </reaction>
</comment>
<evidence type="ECO:0000256" key="1">
    <source>
        <dbReference type="ARBA" id="ARBA00001633"/>
    </source>
</evidence>
<dbReference type="PANTHER" id="PTHR22854:SF2">
    <property type="entry name" value="INDOLE-3-GLYCEROL-PHOSPHATE SYNTHASE"/>
    <property type="match status" value="1"/>
</dbReference>
<dbReference type="PROSITE" id="PS00614">
    <property type="entry name" value="IGPS"/>
    <property type="match status" value="1"/>
</dbReference>
<evidence type="ECO:0000256" key="2">
    <source>
        <dbReference type="ARBA" id="ARBA00004696"/>
    </source>
</evidence>
<keyword evidence="6" id="KW-0822">Tryptophan biosynthesis</keyword>
<dbReference type="GO" id="GO:0004425">
    <property type="term" value="F:indole-3-glycerol-phosphate synthase activity"/>
    <property type="evidence" value="ECO:0007669"/>
    <property type="project" value="UniProtKB-EC"/>
</dbReference>
<dbReference type="RefSeq" id="WP_092372903.1">
    <property type="nucleotide sequence ID" value="NZ_FORX01000003.1"/>
</dbReference>
<keyword evidence="4" id="KW-0028">Amino-acid biosynthesis</keyword>
<dbReference type="AlphaFoldDB" id="A0A1I3R8B0"/>
<evidence type="ECO:0000256" key="5">
    <source>
        <dbReference type="ARBA" id="ARBA00022793"/>
    </source>
</evidence>
<dbReference type="UniPathway" id="UPA00035">
    <property type="reaction ID" value="UER00043"/>
</dbReference>
<organism evidence="10 11">
    <name type="scientific">Desulfomicrobium apsheronum</name>
    <dbReference type="NCBI Taxonomy" id="52560"/>
    <lineage>
        <taxon>Bacteria</taxon>
        <taxon>Pseudomonadati</taxon>
        <taxon>Thermodesulfobacteriota</taxon>
        <taxon>Desulfovibrionia</taxon>
        <taxon>Desulfovibrionales</taxon>
        <taxon>Desulfomicrobiaceae</taxon>
        <taxon>Desulfomicrobium</taxon>
    </lineage>
</organism>
<sequence>MLEKFRRAKQAEVDELIRLRDAGHRHLPFDGPRPKFGAALTRPGTSGIIAEYKRASPSRGDINLSVPPLQACRGYAEAGACALSILTESTYFKGSLGFLSEVAPLGLPLLRKDFIIHPLQVEATMATPASAILLIVRMFDDLDELAQLHALCLTNGLEPVVEVFDERDLDRAKEIGSTIIQVNNRDLDTLTTDLGRCLDMVRRKEDGEIWIGASGISTPEQVSTLKAAGLDALLIGTALMQYENPGQGLVRLSGGQS</sequence>
<dbReference type="InterPro" id="IPR001468">
    <property type="entry name" value="Indole-3-GlycerolPSynthase_CS"/>
</dbReference>
<dbReference type="SUPFAM" id="SSF51366">
    <property type="entry name" value="Ribulose-phoshate binding barrel"/>
    <property type="match status" value="1"/>
</dbReference>
<dbReference type="InterPro" id="IPR045186">
    <property type="entry name" value="Indole-3-glycerol_P_synth"/>
</dbReference>
<feature type="domain" description="Indole-3-glycerol phosphate synthase" evidence="9">
    <location>
        <begin position="32"/>
        <end position="247"/>
    </location>
</feature>
<keyword evidence="8" id="KW-0456">Lyase</keyword>
<evidence type="ECO:0000256" key="6">
    <source>
        <dbReference type="ARBA" id="ARBA00022822"/>
    </source>
</evidence>
<evidence type="ECO:0000313" key="11">
    <source>
        <dbReference type="Proteomes" id="UP000198635"/>
    </source>
</evidence>